<keyword evidence="2" id="KW-1185">Reference proteome</keyword>
<accession>A0A1N7LB72</accession>
<protein>
    <submittedName>
        <fullName evidence="1">Uncharacterized protein</fullName>
    </submittedName>
</protein>
<dbReference type="OrthoDB" id="934157at2"/>
<evidence type="ECO:0000313" key="2">
    <source>
        <dbReference type="Proteomes" id="UP000186026"/>
    </source>
</evidence>
<dbReference type="AlphaFoldDB" id="A0A1N7LB72"/>
<dbReference type="EMBL" id="FTOP01000003">
    <property type="protein sequence ID" value="SIS71039.1"/>
    <property type="molecule type" value="Genomic_DNA"/>
</dbReference>
<gene>
    <name evidence="1" type="ORF">SAMN05421761_103187</name>
</gene>
<proteinExistence type="predicted"/>
<reference evidence="2" key="1">
    <citation type="submission" date="2017-01" db="EMBL/GenBank/DDBJ databases">
        <authorList>
            <person name="Varghese N."/>
            <person name="Submissions S."/>
        </authorList>
    </citation>
    <scope>NUCLEOTIDE SEQUENCE [LARGE SCALE GENOMIC DNA]</scope>
    <source>
        <strain evidence="2">DSM 46698</strain>
    </source>
</reference>
<sequence>MHLKTDDLLRLEIDFDSGSIPPPFSHRFKLKLNFEKNFLNTAVDMEYTHREELTEEEILNEGFTLDDDYHWVGELHNAWVAPIKKLYIKSKWSNKKIDEEEGGIRILAKDIHGKIARTVPLNQEDWKIESQEIIQAIFETSKREAPLTVNFLHITSDSSLEIALTMKFSIRKAFALINGLEKELNWEKTKELLTNVYLPDYDYDIAKENKPTKRGTYIDCGDGFWHEFGKGIYNIDASYDAVYKIKEGFLNL</sequence>
<evidence type="ECO:0000313" key="1">
    <source>
        <dbReference type="EMBL" id="SIS71039.1"/>
    </source>
</evidence>
<name>A0A1N7LB72_9BACT</name>
<dbReference type="Proteomes" id="UP000186026">
    <property type="component" value="Unassembled WGS sequence"/>
</dbReference>
<organism evidence="1 2">
    <name type="scientific">Belliella pelovolcani</name>
    <dbReference type="NCBI Taxonomy" id="529505"/>
    <lineage>
        <taxon>Bacteria</taxon>
        <taxon>Pseudomonadati</taxon>
        <taxon>Bacteroidota</taxon>
        <taxon>Cytophagia</taxon>
        <taxon>Cytophagales</taxon>
        <taxon>Cyclobacteriaceae</taxon>
        <taxon>Belliella</taxon>
    </lineage>
</organism>
<dbReference type="RefSeq" id="WP_076499106.1">
    <property type="nucleotide sequence ID" value="NZ_FTOP01000003.1"/>
</dbReference>
<dbReference type="STRING" id="529505.SAMN05421761_103187"/>